<dbReference type="Proteomes" id="UP000053664">
    <property type="component" value="Unassembled WGS sequence"/>
</dbReference>
<dbReference type="HOGENOM" id="CLU_350588_0_0_1"/>
<feature type="region of interest" description="Disordered" evidence="2">
    <location>
        <begin position="635"/>
        <end position="803"/>
    </location>
</feature>
<feature type="compositionally biased region" description="Basic residues" evidence="2">
    <location>
        <begin position="119"/>
        <end position="130"/>
    </location>
</feature>
<dbReference type="GeneID" id="19317738"/>
<feature type="compositionally biased region" description="Polar residues" evidence="2">
    <location>
        <begin position="520"/>
        <end position="533"/>
    </location>
</feature>
<dbReference type="EMBL" id="KE361633">
    <property type="protein sequence ID" value="EPQ28827.1"/>
    <property type="molecule type" value="Genomic_DNA"/>
</dbReference>
<feature type="compositionally biased region" description="Basic residues" evidence="2">
    <location>
        <begin position="346"/>
        <end position="365"/>
    </location>
</feature>
<reference evidence="3 4" key="1">
    <citation type="journal article" date="2013" name="Plant Cell">
        <title>The transition from a phytopathogenic smut ancestor to an anamorphic biocontrol agent deciphered by comparative whole-genome analysis.</title>
        <authorList>
            <person name="Lefebvre F."/>
            <person name="Joly D.L."/>
            <person name="Labbe C."/>
            <person name="Teichmann B."/>
            <person name="Linning R."/>
            <person name="Belzile F."/>
            <person name="Bakkeren G."/>
            <person name="Belanger R.R."/>
        </authorList>
    </citation>
    <scope>NUCLEOTIDE SEQUENCE [LARGE SCALE GENOMIC DNA]</scope>
    <source>
        <strain evidence="3 4">PF-1</strain>
    </source>
</reference>
<dbReference type="RefSeq" id="XP_007879340.1">
    <property type="nucleotide sequence ID" value="XM_007881149.1"/>
</dbReference>
<proteinExistence type="predicted"/>
<feature type="compositionally biased region" description="Low complexity" evidence="2">
    <location>
        <begin position="709"/>
        <end position="725"/>
    </location>
</feature>
<sequence>MVAFVAVLLVLSAALYLSYDAYIKRVHAQRARQFALWQRRSAGIPDSDTRPFGIARADALKKIQEQPAAPAAQPRASPLKPGSPGGTRKPTASPRRAGRSSPLKKHPSESPLAVPGYLQHRKSNKPRSPRIARDEPRWPGAFVEDDAPAKEKSSSSPTKKASTALSPHNLKHKRSDTDPRSGSPNARQSKKKSKQIAEDKRGRRTGAAPVSKKQRDGHNDNLAAAGKRKGQAQPQQLDDGSDSDLDMDESSPPRVAAGLRGKKRDVGEVDSEESAAGVSTRAVYSKKRGKARNSPASNRPKLSDLEYQLEDEEMASLSDFGAHRIETDRESLVDAGSRPRTGQVKSKNKSKTKGKGMSKSKSKGQGKREVDMSDDHEPGDEWTDLNGLQWRIGEDGVRRRATVVVEMRPKYNMPKDSQHPDAQQKIQVYVERFLSEQEFDEAKAQKRLGFQEAERQLEAEAKRKAAEEAAARAAERAAVSREVFTPKKLRNPDLLFSDVVPPGAARSGVDLKRSAGTPPRQGSTPSRQGTPTSMIMANKRISLSVSKSAGPSLSNSPSSRTALDAESKRRREEALMRRLREEKEAKEAAARLRAPAIAAPSPIAQNSTGASSGSATATPISASASSIFPATTATTASGADTAKPAESTPAGVDSKPSFSFGAAPAVSAAPPTPPIGGATTATATTTPAPATAPSFSFGEPKTEGTANTPSSSSPAFGAGASDAAPKPAGSAATSTPAFTFGAPATSGGSKPAASSTFTFGSSSATAPAANGPGVFTFGASSNGNQSGSAAPSPGGFTFSIGKK</sequence>
<keyword evidence="1" id="KW-0175">Coiled coil</keyword>
<feature type="region of interest" description="Disordered" evidence="2">
    <location>
        <begin position="506"/>
        <end position="533"/>
    </location>
</feature>
<dbReference type="AlphaFoldDB" id="A0A061H7D4"/>
<feature type="compositionally biased region" description="Basic and acidic residues" evidence="2">
    <location>
        <begin position="366"/>
        <end position="376"/>
    </location>
</feature>
<feature type="region of interest" description="Disordered" evidence="2">
    <location>
        <begin position="65"/>
        <end position="310"/>
    </location>
</feature>
<feature type="region of interest" description="Disordered" evidence="2">
    <location>
        <begin position="328"/>
        <end position="384"/>
    </location>
</feature>
<feature type="compositionally biased region" description="Low complexity" evidence="2">
    <location>
        <begin position="778"/>
        <end position="792"/>
    </location>
</feature>
<evidence type="ECO:0000313" key="4">
    <source>
        <dbReference type="Proteomes" id="UP000053664"/>
    </source>
</evidence>
<feature type="compositionally biased region" description="Basic residues" evidence="2">
    <location>
        <begin position="96"/>
        <end position="105"/>
    </location>
</feature>
<feature type="region of interest" description="Disordered" evidence="2">
    <location>
        <begin position="599"/>
        <end position="618"/>
    </location>
</feature>
<feature type="compositionally biased region" description="Low complexity" evidence="2">
    <location>
        <begin position="546"/>
        <end position="559"/>
    </location>
</feature>
<dbReference type="eggNOG" id="ENOG502RV9V">
    <property type="taxonomic scope" value="Eukaryota"/>
</dbReference>
<evidence type="ECO:0000313" key="3">
    <source>
        <dbReference type="EMBL" id="EPQ28827.1"/>
    </source>
</evidence>
<accession>A0A061H7D4</accession>
<organism evidence="3 4">
    <name type="scientific">Pseudozyma flocculosa PF-1</name>
    <dbReference type="NCBI Taxonomy" id="1277687"/>
    <lineage>
        <taxon>Eukaryota</taxon>
        <taxon>Fungi</taxon>
        <taxon>Dikarya</taxon>
        <taxon>Basidiomycota</taxon>
        <taxon>Ustilaginomycotina</taxon>
        <taxon>Ustilaginomycetes</taxon>
        <taxon>Ustilaginales</taxon>
        <taxon>Ustilaginaceae</taxon>
        <taxon>Pseudozyma</taxon>
    </lineage>
</organism>
<feature type="compositionally biased region" description="Low complexity" evidence="2">
    <location>
        <begin position="65"/>
        <end position="76"/>
    </location>
</feature>
<evidence type="ECO:0000256" key="1">
    <source>
        <dbReference type="SAM" id="Coils"/>
    </source>
</evidence>
<feature type="region of interest" description="Disordered" evidence="2">
    <location>
        <begin position="545"/>
        <end position="571"/>
    </location>
</feature>
<feature type="compositionally biased region" description="Low complexity" evidence="2">
    <location>
        <begin position="751"/>
        <end position="769"/>
    </location>
</feature>
<feature type="compositionally biased region" description="Low complexity" evidence="2">
    <location>
        <begin position="662"/>
        <end position="693"/>
    </location>
</feature>
<evidence type="ECO:0000256" key="2">
    <source>
        <dbReference type="SAM" id="MobiDB-lite"/>
    </source>
</evidence>
<protein>
    <submittedName>
        <fullName evidence="3">Uncharacterized protein</fullName>
    </submittedName>
</protein>
<name>A0A061H7D4_9BASI</name>
<dbReference type="OrthoDB" id="9451547at2759"/>
<gene>
    <name evidence="3" type="ORF">PFL1_03630</name>
</gene>
<dbReference type="KEGG" id="pfp:PFL1_03630"/>
<feature type="compositionally biased region" description="Low complexity" evidence="2">
    <location>
        <begin position="607"/>
        <end position="618"/>
    </location>
</feature>
<feature type="coiled-coil region" evidence="1">
    <location>
        <begin position="450"/>
        <end position="477"/>
    </location>
</feature>
<feature type="compositionally biased region" description="Low complexity" evidence="2">
    <location>
        <begin position="154"/>
        <end position="164"/>
    </location>
</feature>
<feature type="compositionally biased region" description="Acidic residues" evidence="2">
    <location>
        <begin position="239"/>
        <end position="249"/>
    </location>
</feature>